<organism evidence="4 5">
    <name type="scientific">Tessaracoccus defluvii</name>
    <dbReference type="NCBI Taxonomy" id="1285901"/>
    <lineage>
        <taxon>Bacteria</taxon>
        <taxon>Bacillati</taxon>
        <taxon>Actinomycetota</taxon>
        <taxon>Actinomycetes</taxon>
        <taxon>Propionibacteriales</taxon>
        <taxon>Propionibacteriaceae</taxon>
        <taxon>Tessaracoccus</taxon>
    </lineage>
</organism>
<dbReference type="AlphaFoldDB" id="A0A7H0H9Q4"/>
<keyword evidence="4" id="KW-0808">Transferase</keyword>
<name>A0A7H0H9Q4_9ACTN</name>
<evidence type="ECO:0000259" key="3">
    <source>
        <dbReference type="Pfam" id="PF00535"/>
    </source>
</evidence>
<keyword evidence="2" id="KW-0472">Membrane</keyword>
<evidence type="ECO:0000313" key="5">
    <source>
        <dbReference type="Proteomes" id="UP000516117"/>
    </source>
</evidence>
<dbReference type="KEGG" id="tdf:H9L22_08555"/>
<feature type="compositionally biased region" description="Low complexity" evidence="1">
    <location>
        <begin position="562"/>
        <end position="576"/>
    </location>
</feature>
<reference evidence="4 5" key="1">
    <citation type="submission" date="2020-08" db="EMBL/GenBank/DDBJ databases">
        <title>Genome sequence of Tessaracoccus defluvii JCM 17540T.</title>
        <authorList>
            <person name="Hyun D.-W."/>
            <person name="Bae J.-W."/>
        </authorList>
    </citation>
    <scope>NUCLEOTIDE SEQUENCE [LARGE SCALE GENOMIC DNA]</scope>
    <source>
        <strain evidence="4 5">JCM 17540</strain>
    </source>
</reference>
<dbReference type="InterPro" id="IPR001173">
    <property type="entry name" value="Glyco_trans_2-like"/>
</dbReference>
<dbReference type="SUPFAM" id="SSF53448">
    <property type="entry name" value="Nucleotide-diphospho-sugar transferases"/>
    <property type="match status" value="1"/>
</dbReference>
<dbReference type="InterPro" id="IPR050834">
    <property type="entry name" value="Glycosyltransf_2"/>
</dbReference>
<keyword evidence="2" id="KW-1133">Transmembrane helix</keyword>
<feature type="transmembrane region" description="Helical" evidence="2">
    <location>
        <begin position="394"/>
        <end position="414"/>
    </location>
</feature>
<proteinExistence type="predicted"/>
<feature type="transmembrane region" description="Helical" evidence="2">
    <location>
        <begin position="488"/>
        <end position="507"/>
    </location>
</feature>
<dbReference type="Pfam" id="PF00535">
    <property type="entry name" value="Glycos_transf_2"/>
    <property type="match status" value="1"/>
</dbReference>
<accession>A0A7H0H9Q4</accession>
<gene>
    <name evidence="4" type="ORF">H9L22_08555</name>
</gene>
<dbReference type="EMBL" id="CP060789">
    <property type="protein sequence ID" value="QNP57270.1"/>
    <property type="molecule type" value="Genomic_DNA"/>
</dbReference>
<keyword evidence="2" id="KW-0812">Transmembrane</keyword>
<evidence type="ECO:0000313" key="4">
    <source>
        <dbReference type="EMBL" id="QNP57270.1"/>
    </source>
</evidence>
<feature type="domain" description="Glycosyltransferase 2-like" evidence="3">
    <location>
        <begin position="36"/>
        <end position="159"/>
    </location>
</feature>
<dbReference type="GO" id="GO:0016740">
    <property type="term" value="F:transferase activity"/>
    <property type="evidence" value="ECO:0007669"/>
    <property type="project" value="UniProtKB-KW"/>
</dbReference>
<protein>
    <submittedName>
        <fullName evidence="4">Glycosyltransferase family 2 protein</fullName>
    </submittedName>
</protein>
<dbReference type="InterPro" id="IPR029044">
    <property type="entry name" value="Nucleotide-diphossugar_trans"/>
</dbReference>
<dbReference type="PANTHER" id="PTHR43685">
    <property type="entry name" value="GLYCOSYLTRANSFERASE"/>
    <property type="match status" value="1"/>
</dbReference>
<feature type="compositionally biased region" description="Low complexity" evidence="1">
    <location>
        <begin position="539"/>
        <end position="554"/>
    </location>
</feature>
<dbReference type="Proteomes" id="UP000516117">
    <property type="component" value="Chromosome"/>
</dbReference>
<sequence length="629" mass="66033">MTEEPQHGALDDLWSWIDQEDSVFDVPAVPPSDVTAVMVVTDAAEWLPRQLHALERLDPRPGTIIAVDAASTDDSLALLQAAHEDGVLTRVVEAGERVAFGAAVELALTDTEPEWLWLLHDDSAPHQGALGELLEGARRADVVVPKLLQPKRRNYPETLAEAGQTITGGGLRVPLVEVGDIDQGQLESTEVLGASTAGLLIRGEVWREVGGLAPELPRHRDGVEFGWRVNGHGYRVLTWPEAALNHLEAGRTGLRPHDEHPHVADRVAALRIAAARGARRGTLGVASVLRAAGFLIAKSPGHAAAELRALRRYGADPALLDALRARIPEEDVTPPELLPQRLWPLRHALDRFGGGVAERYRDLADSPPAASIDELTGDDFAGGVTERRRVPAPAILFGVLIVAALVAGRTLLGLGPVSGGGLLPAPGSFGAAWNAYLTGDAPWLGFASIASLAGLGFPGWFAFLALLTTPLLAAGAVLSLMRLLDVPGVPAAVISACWGGGVILLGLVTAGDVTGMTLAVVGPLLARSVIRIASSDATGRSGSVSRPVPRSGSPSPAPSGPPRSSSPRCSAAGRCCVTAAAWRRSSSRCSPPGPSWRPGCRRWPATPVGSSPASTRWPGPRFRPPPTRC</sequence>
<evidence type="ECO:0000256" key="2">
    <source>
        <dbReference type="SAM" id="Phobius"/>
    </source>
</evidence>
<evidence type="ECO:0000256" key="1">
    <source>
        <dbReference type="SAM" id="MobiDB-lite"/>
    </source>
</evidence>
<dbReference type="Gene3D" id="3.90.550.10">
    <property type="entry name" value="Spore Coat Polysaccharide Biosynthesis Protein SpsA, Chain A"/>
    <property type="match status" value="1"/>
</dbReference>
<dbReference type="PANTHER" id="PTHR43685:SF3">
    <property type="entry name" value="SLR2126 PROTEIN"/>
    <property type="match status" value="1"/>
</dbReference>
<feature type="transmembrane region" description="Helical" evidence="2">
    <location>
        <begin position="460"/>
        <end position="481"/>
    </location>
</feature>
<keyword evidence="5" id="KW-1185">Reference proteome</keyword>
<feature type="region of interest" description="Disordered" evidence="1">
    <location>
        <begin position="537"/>
        <end position="629"/>
    </location>
</feature>
<feature type="compositionally biased region" description="Low complexity" evidence="1">
    <location>
        <begin position="583"/>
        <end position="604"/>
    </location>
</feature>
<dbReference type="RefSeq" id="WP_187722359.1">
    <property type="nucleotide sequence ID" value="NZ_CP060789.1"/>
</dbReference>